<dbReference type="Proteomes" id="UP001238601">
    <property type="component" value="Unassembled WGS sequence"/>
</dbReference>
<accession>A0A6I4UCF9</accession>
<gene>
    <name evidence="2" type="ORF">GRI55_09750</name>
    <name evidence="1" type="ORF">QOZ97_000439</name>
</gene>
<comment type="caution">
    <text evidence="2">The sequence shown here is derived from an EMBL/GenBank/DDBJ whole genome shotgun (WGS) entry which is preliminary data.</text>
</comment>
<dbReference type="EMBL" id="JAUSWK010000001">
    <property type="protein sequence ID" value="MDQ0564929.1"/>
    <property type="molecule type" value="Genomic_DNA"/>
</dbReference>
<protein>
    <submittedName>
        <fullName evidence="2">Uncharacterized protein</fullName>
    </submittedName>
</protein>
<organism evidence="2 3">
    <name type="scientific">Qipengyuania citrea</name>
    <dbReference type="NCBI Taxonomy" id="225971"/>
    <lineage>
        <taxon>Bacteria</taxon>
        <taxon>Pseudomonadati</taxon>
        <taxon>Pseudomonadota</taxon>
        <taxon>Alphaproteobacteria</taxon>
        <taxon>Sphingomonadales</taxon>
        <taxon>Erythrobacteraceae</taxon>
        <taxon>Qipengyuania</taxon>
    </lineage>
</organism>
<reference evidence="1 4" key="2">
    <citation type="submission" date="2023-07" db="EMBL/GenBank/DDBJ databases">
        <title>Genomic Encyclopedia of Type Strains, Phase IV (KMG-IV): sequencing the most valuable type-strain genomes for metagenomic binning, comparative biology and taxonomic classification.</title>
        <authorList>
            <person name="Goeker M."/>
        </authorList>
    </citation>
    <scope>NUCLEOTIDE SEQUENCE [LARGE SCALE GENOMIC DNA]</scope>
    <source>
        <strain evidence="1 4">DSM 14432</strain>
    </source>
</reference>
<evidence type="ECO:0000313" key="1">
    <source>
        <dbReference type="EMBL" id="MDQ0564929.1"/>
    </source>
</evidence>
<evidence type="ECO:0000313" key="2">
    <source>
        <dbReference type="EMBL" id="MXP36056.1"/>
    </source>
</evidence>
<evidence type="ECO:0000313" key="3">
    <source>
        <dbReference type="Proteomes" id="UP000439914"/>
    </source>
</evidence>
<dbReference type="RefSeq" id="WP_160766984.1">
    <property type="nucleotide sequence ID" value="NZ_JAUSWK010000001.1"/>
</dbReference>
<dbReference type="AlphaFoldDB" id="A0A6I4UCF9"/>
<dbReference type="EMBL" id="WTYG01000002">
    <property type="protein sequence ID" value="MXP36056.1"/>
    <property type="molecule type" value="Genomic_DNA"/>
</dbReference>
<proteinExistence type="predicted"/>
<keyword evidence="4" id="KW-1185">Reference proteome</keyword>
<sequence length="175" mass="20192">MTTALLDAPLTLPDAREVLKFENSYSRLPAIIDLTLRLEWKDWVTLLGEEWTCCDNIAQFTDALVEDTPFADLIENPSWGRWMMDEAEREAFAGLPDTVTIWRGCYTFNKWGLSWSLDRERAAAFPFLHRYTREGEQALLVKATVAREEVIALKLDRNEAELIVHRPKHVSTSHL</sequence>
<evidence type="ECO:0000313" key="4">
    <source>
        <dbReference type="Proteomes" id="UP001238601"/>
    </source>
</evidence>
<dbReference type="GeneID" id="93685280"/>
<dbReference type="Proteomes" id="UP000439914">
    <property type="component" value="Unassembled WGS sequence"/>
</dbReference>
<reference evidence="2 3" key="1">
    <citation type="submission" date="2019-12" db="EMBL/GenBank/DDBJ databases">
        <title>Genomic-based taxomic classification of the family Erythrobacteraceae.</title>
        <authorList>
            <person name="Xu L."/>
        </authorList>
    </citation>
    <scope>NUCLEOTIDE SEQUENCE [LARGE SCALE GENOMIC DNA]</scope>
    <source>
        <strain evidence="2 3">CGMCC 1.8703</strain>
    </source>
</reference>
<name>A0A6I4UCF9_9SPHN</name>